<dbReference type="HOGENOM" id="CLU_2864018_0_0_10"/>
<keyword evidence="2" id="KW-1185">Reference proteome</keyword>
<dbReference type="BioCyc" id="PGIN242619:G1G02-669-MONOMER"/>
<dbReference type="Proteomes" id="UP000000588">
    <property type="component" value="Chromosome"/>
</dbReference>
<protein>
    <submittedName>
        <fullName evidence="1">Uncharacterized protein</fullName>
    </submittedName>
</protein>
<dbReference type="AlphaFoldDB" id="Q7MWA4"/>
<reference evidence="1 2" key="1">
    <citation type="journal article" date="2003" name="J. Bacteriol.">
        <title>Complete genome sequence of the oral pathogenic bacterium Porphyromonas gingivalis strain W83.</title>
        <authorList>
            <person name="Nelson K."/>
            <person name="Fleishmann R."/>
            <person name="DeBoy R."/>
            <person name="Paulsen I."/>
            <person name="Fouts D."/>
            <person name="Eisen J."/>
            <person name="Daugherty S."/>
            <person name="Dodson R."/>
            <person name="Durkin A."/>
            <person name="Gwinn M."/>
            <person name="Haft D."/>
            <person name="Kolonay J."/>
            <person name="Nelson W."/>
            <person name="White O."/>
            <person name="Mason T."/>
            <person name="Tallon L."/>
            <person name="Gray J."/>
            <person name="Granger D."/>
            <person name="Tettelin H."/>
            <person name="Dong H."/>
            <person name="Galvin J."/>
            <person name="Duncan M."/>
            <person name="Dewhirst F."/>
            <person name="Fraser C."/>
        </authorList>
    </citation>
    <scope>NUCLEOTIDE SEQUENCE [LARGE SCALE GENOMIC DNA]</scope>
    <source>
        <strain evidence="2">ATCC BAA-308 / W83</strain>
    </source>
</reference>
<accession>Q7MWA4</accession>
<organism evidence="1 2">
    <name type="scientific">Porphyromonas gingivalis (strain ATCC BAA-308 / W83)</name>
    <dbReference type="NCBI Taxonomy" id="242619"/>
    <lineage>
        <taxon>Bacteria</taxon>
        <taxon>Pseudomonadati</taxon>
        <taxon>Bacteroidota</taxon>
        <taxon>Bacteroidia</taxon>
        <taxon>Bacteroidales</taxon>
        <taxon>Porphyromonadaceae</taxon>
        <taxon>Porphyromonas</taxon>
    </lineage>
</organism>
<dbReference type="STRING" id="242619.PG_0727"/>
<sequence length="68" mass="8268">MKGSMVFNHIHIIDWGVYVIFAVRKLDINPLRNIKKRTYHLYEKDDYASIIFPYRSKLWGRKKIKTIQ</sequence>
<evidence type="ECO:0000313" key="1">
    <source>
        <dbReference type="EMBL" id="AAQ65897.1"/>
    </source>
</evidence>
<gene>
    <name evidence="1" type="ordered locus">PG_0727</name>
</gene>
<evidence type="ECO:0000313" key="2">
    <source>
        <dbReference type="Proteomes" id="UP000000588"/>
    </source>
</evidence>
<dbReference type="KEGG" id="pgi:PG_0727"/>
<dbReference type="EnsemblBacteria" id="AAQ65897">
    <property type="protein sequence ID" value="AAQ65897"/>
    <property type="gene ID" value="PG_0727"/>
</dbReference>
<dbReference type="EMBL" id="AE015924">
    <property type="protein sequence ID" value="AAQ65897.1"/>
    <property type="molecule type" value="Genomic_DNA"/>
</dbReference>
<proteinExistence type="predicted"/>
<name>Q7MWA4_PORGI</name>